<gene>
    <name evidence="2" type="ORF">AQUSIP_26050</name>
</gene>
<reference evidence="2 3" key="1">
    <citation type="submission" date="2019-08" db="EMBL/GenBank/DDBJ databases">
        <authorList>
            <person name="Guy L."/>
        </authorList>
    </citation>
    <scope>NUCLEOTIDE SEQUENCE [LARGE SCALE GENOMIC DNA]</scope>
    <source>
        <strain evidence="2 3">SGT-108</strain>
    </source>
</reference>
<comment type="similarity">
    <text evidence="1">Belongs to the UPF0276 family.</text>
</comment>
<organism evidence="2 3">
    <name type="scientific">Aquicella siphonis</name>
    <dbReference type="NCBI Taxonomy" id="254247"/>
    <lineage>
        <taxon>Bacteria</taxon>
        <taxon>Pseudomonadati</taxon>
        <taxon>Pseudomonadota</taxon>
        <taxon>Gammaproteobacteria</taxon>
        <taxon>Legionellales</taxon>
        <taxon>Coxiellaceae</taxon>
        <taxon>Aquicella</taxon>
    </lineage>
</organism>
<dbReference type="PANTHER" id="PTHR42194">
    <property type="entry name" value="UPF0276 PROTEIN HI_1600"/>
    <property type="match status" value="1"/>
</dbReference>
<evidence type="ECO:0000313" key="2">
    <source>
        <dbReference type="EMBL" id="VVC77278.1"/>
    </source>
</evidence>
<dbReference type="NCBIfam" id="NF003818">
    <property type="entry name" value="PRK05409.1"/>
    <property type="match status" value="1"/>
</dbReference>
<sequence length="283" mass="32193">MNSRLLLTGIGLRTPHFTEVLEKRPGTAWLEVHSENFFGDGGKALNMLERIRQHYPVSLHGVNLSLGSADELNWSHLKKLRDLIDRINPCLISDHLCWSSINGQYIHDLLPLPYTEEAVTHVVARIQQVQEFLRRQILIENISSYVQFTQSTLTEQDFIREVVKKSGCGILLDINNIYVSSANLGYNPEAFLQTIPVDHVQEIHLAGFSSTVINGREILIDSHDRAVIPAVWDLFRLAIQYLGRKPTIIEWDSNLPALETLCLEAYRAETILRETYVPAKRTG</sequence>
<dbReference type="Proteomes" id="UP000324194">
    <property type="component" value="Chromosome 2"/>
</dbReference>
<dbReference type="AlphaFoldDB" id="A0A5E4PL52"/>
<name>A0A5E4PL52_9COXI</name>
<evidence type="ECO:0000313" key="3">
    <source>
        <dbReference type="Proteomes" id="UP000324194"/>
    </source>
</evidence>
<accession>A0A5E4PL52</accession>
<dbReference type="RefSeq" id="WP_232051928.1">
    <property type="nucleotide sequence ID" value="NZ_LR699120.1"/>
</dbReference>
<proteinExistence type="inferred from homology"/>
<dbReference type="InterPro" id="IPR036237">
    <property type="entry name" value="Xyl_isomerase-like_sf"/>
</dbReference>
<dbReference type="Pfam" id="PF05114">
    <property type="entry name" value="MbnB_TglH_ChrH"/>
    <property type="match status" value="1"/>
</dbReference>
<dbReference type="KEGG" id="asip:AQUSIP_26050"/>
<dbReference type="SUPFAM" id="SSF51658">
    <property type="entry name" value="Xylose isomerase-like"/>
    <property type="match status" value="1"/>
</dbReference>
<evidence type="ECO:0000256" key="1">
    <source>
        <dbReference type="HAMAP-Rule" id="MF_00697"/>
    </source>
</evidence>
<dbReference type="Gene3D" id="3.20.20.150">
    <property type="entry name" value="Divalent-metal-dependent TIM barrel enzymes"/>
    <property type="match status" value="1"/>
</dbReference>
<dbReference type="EMBL" id="LR699120">
    <property type="protein sequence ID" value="VVC77278.1"/>
    <property type="molecule type" value="Genomic_DNA"/>
</dbReference>
<dbReference type="PANTHER" id="PTHR42194:SF1">
    <property type="entry name" value="UPF0276 PROTEIN HI_1600"/>
    <property type="match status" value="1"/>
</dbReference>
<protein>
    <recommendedName>
        <fullName evidence="1">UPF0276 protein AQUSIP_26050</fullName>
    </recommendedName>
</protein>
<dbReference type="InterPro" id="IPR007801">
    <property type="entry name" value="MbnB/TglH/ChrH"/>
</dbReference>
<keyword evidence="3" id="KW-1185">Reference proteome</keyword>
<dbReference type="HAMAP" id="MF_00697">
    <property type="entry name" value="UPF0276"/>
    <property type="match status" value="1"/>
</dbReference>